<evidence type="ECO:0000259" key="8">
    <source>
        <dbReference type="Pfam" id="PF01416"/>
    </source>
</evidence>
<dbReference type="InterPro" id="IPR020095">
    <property type="entry name" value="PsdUridine_synth_TruA_C"/>
</dbReference>
<feature type="binding site" evidence="4 6">
    <location>
        <position position="111"/>
    </location>
    <ligand>
        <name>substrate</name>
    </ligand>
</feature>
<evidence type="ECO:0000313" key="10">
    <source>
        <dbReference type="Proteomes" id="UP000476030"/>
    </source>
</evidence>
<dbReference type="InterPro" id="IPR020097">
    <property type="entry name" value="PsdUridine_synth_TruA_a/b_dom"/>
</dbReference>
<dbReference type="Gene3D" id="3.30.70.580">
    <property type="entry name" value="Pseudouridine synthase I, catalytic domain, N-terminal subdomain"/>
    <property type="match status" value="1"/>
</dbReference>
<dbReference type="PANTHER" id="PTHR11142">
    <property type="entry name" value="PSEUDOURIDYLATE SYNTHASE"/>
    <property type="match status" value="1"/>
</dbReference>
<feature type="domain" description="Pseudouridine synthase I TruA alpha/beta" evidence="8">
    <location>
        <begin position="144"/>
        <end position="245"/>
    </location>
</feature>
<dbReference type="Pfam" id="PF01416">
    <property type="entry name" value="PseudoU_synth_1"/>
    <property type="match status" value="2"/>
</dbReference>
<dbReference type="GO" id="GO:0031119">
    <property type="term" value="P:tRNA pseudouridine synthesis"/>
    <property type="evidence" value="ECO:0007669"/>
    <property type="project" value="UniProtKB-UniRule"/>
</dbReference>
<gene>
    <name evidence="4 9" type="primary">truA</name>
    <name evidence="9" type="ORF">GQE98_01820</name>
</gene>
<feature type="domain" description="Pseudouridine synthase I TruA alpha/beta" evidence="8">
    <location>
        <begin position="8"/>
        <end position="104"/>
    </location>
</feature>
<dbReference type="SUPFAM" id="SSF55120">
    <property type="entry name" value="Pseudouridine synthase"/>
    <property type="match status" value="1"/>
</dbReference>
<dbReference type="InterPro" id="IPR001406">
    <property type="entry name" value="PsdUridine_synth_TruA"/>
</dbReference>
<protein>
    <recommendedName>
        <fullName evidence="4">tRNA pseudouridine synthase A</fullName>
        <ecNumber evidence="4">5.4.99.12</ecNumber>
    </recommendedName>
    <alternativeName>
        <fullName evidence="4">tRNA pseudouridine(38-40) synthase</fullName>
    </alternativeName>
    <alternativeName>
        <fullName evidence="4">tRNA pseudouridylate synthase I</fullName>
    </alternativeName>
    <alternativeName>
        <fullName evidence="4">tRNA-uridine isomerase I</fullName>
    </alternativeName>
</protein>
<comment type="caution">
    <text evidence="4">Lacks conserved residue(s) required for the propagation of feature annotation.</text>
</comment>
<sequence>MPCYRITIEYDGRDLVGWQRQKNGPSVQQHIEEAIFDFCGEDVRIQGAGRTDAGVHALGQVATFELTSDRKPQVVMNALNYHLKPAPIAILDCAEVEAEFSARFSATKRHYLYRIINRRAPLTVDVGLAWLVKRELNVDAMNDAAKVLVGRHDFTSFRAAACQANSPIRTLEKLTVSRDGDEIQVHASAISFLHNQVRSMVGSLSLVGTGQWTRDTLQEALDAKDRQRAGPNAPPYGLYLTRVDYG</sequence>
<dbReference type="HAMAP" id="MF_00171">
    <property type="entry name" value="TruA"/>
    <property type="match status" value="1"/>
</dbReference>
<evidence type="ECO:0000256" key="2">
    <source>
        <dbReference type="ARBA" id="ARBA00022694"/>
    </source>
</evidence>
<dbReference type="AlphaFoldDB" id="A0A6L8W4C1"/>
<comment type="similarity">
    <text evidence="1 4 7">Belongs to the tRNA pseudouridine synthase TruA family.</text>
</comment>
<dbReference type="GO" id="GO:0003723">
    <property type="term" value="F:RNA binding"/>
    <property type="evidence" value="ECO:0007669"/>
    <property type="project" value="InterPro"/>
</dbReference>
<organism evidence="9 10">
    <name type="scientific">Sneathiella litorea</name>
    <dbReference type="NCBI Taxonomy" id="2606216"/>
    <lineage>
        <taxon>Bacteria</taxon>
        <taxon>Pseudomonadati</taxon>
        <taxon>Pseudomonadota</taxon>
        <taxon>Alphaproteobacteria</taxon>
        <taxon>Sneathiellales</taxon>
        <taxon>Sneathiellaceae</taxon>
        <taxon>Sneathiella</taxon>
    </lineage>
</organism>
<accession>A0A6L8W4C1</accession>
<evidence type="ECO:0000256" key="4">
    <source>
        <dbReference type="HAMAP-Rule" id="MF_00171"/>
    </source>
</evidence>
<feature type="active site" description="Nucleophile" evidence="4 5">
    <location>
        <position position="52"/>
    </location>
</feature>
<dbReference type="RefSeq" id="WP_161313842.1">
    <property type="nucleotide sequence ID" value="NZ_WTUW01000001.1"/>
</dbReference>
<dbReference type="GO" id="GO:0160147">
    <property type="term" value="F:tRNA pseudouridine(38-40) synthase activity"/>
    <property type="evidence" value="ECO:0007669"/>
    <property type="project" value="UniProtKB-EC"/>
</dbReference>
<evidence type="ECO:0000313" key="9">
    <source>
        <dbReference type="EMBL" id="MZR29363.1"/>
    </source>
</evidence>
<dbReference type="EC" id="5.4.99.12" evidence="4"/>
<name>A0A6L8W4C1_9PROT</name>
<evidence type="ECO:0000256" key="3">
    <source>
        <dbReference type="ARBA" id="ARBA00023235"/>
    </source>
</evidence>
<keyword evidence="3 4" id="KW-0413">Isomerase</keyword>
<proteinExistence type="inferred from homology"/>
<comment type="catalytic activity">
    <reaction evidence="4 7">
        <text>uridine(38/39/40) in tRNA = pseudouridine(38/39/40) in tRNA</text>
        <dbReference type="Rhea" id="RHEA:22376"/>
        <dbReference type="Rhea" id="RHEA-COMP:10085"/>
        <dbReference type="Rhea" id="RHEA-COMP:10087"/>
        <dbReference type="ChEBI" id="CHEBI:65314"/>
        <dbReference type="ChEBI" id="CHEBI:65315"/>
        <dbReference type="EC" id="5.4.99.12"/>
    </reaction>
</comment>
<dbReference type="EMBL" id="WTUW01000001">
    <property type="protein sequence ID" value="MZR29363.1"/>
    <property type="molecule type" value="Genomic_DNA"/>
</dbReference>
<reference evidence="9 10" key="1">
    <citation type="submission" date="2019-12" db="EMBL/GenBank/DDBJ databases">
        <title>Snethiella sp. nov. sp. isolated from sea sand.</title>
        <authorList>
            <person name="Kim J."/>
            <person name="Jeong S.E."/>
            <person name="Jung H.S."/>
            <person name="Jeon C.O."/>
        </authorList>
    </citation>
    <scope>NUCLEOTIDE SEQUENCE [LARGE SCALE GENOMIC DNA]</scope>
    <source>
        <strain evidence="9 10">DP05</strain>
    </source>
</reference>
<keyword evidence="10" id="KW-1185">Reference proteome</keyword>
<dbReference type="Proteomes" id="UP000476030">
    <property type="component" value="Unassembled WGS sequence"/>
</dbReference>
<dbReference type="PIRSF" id="PIRSF001430">
    <property type="entry name" value="tRNA_psdUrid_synth"/>
    <property type="match status" value="1"/>
</dbReference>
<dbReference type="CDD" id="cd02570">
    <property type="entry name" value="PseudoU_synth_EcTruA"/>
    <property type="match status" value="1"/>
</dbReference>
<comment type="function">
    <text evidence="4">Formation of pseudouridine at positions 38, 39 and 40 in the anticodon stem and loop of transfer RNAs.</text>
</comment>
<dbReference type="PANTHER" id="PTHR11142:SF0">
    <property type="entry name" value="TRNA PSEUDOURIDINE SYNTHASE-LIKE 1"/>
    <property type="match status" value="1"/>
</dbReference>
<dbReference type="InterPro" id="IPR020103">
    <property type="entry name" value="PsdUridine_synth_cat_dom_sf"/>
</dbReference>
<dbReference type="NCBIfam" id="TIGR00071">
    <property type="entry name" value="hisT_truA"/>
    <property type="match status" value="1"/>
</dbReference>
<keyword evidence="2 4" id="KW-0819">tRNA processing</keyword>
<evidence type="ECO:0000256" key="1">
    <source>
        <dbReference type="ARBA" id="ARBA00009375"/>
    </source>
</evidence>
<comment type="subunit">
    <text evidence="4">Homodimer.</text>
</comment>
<dbReference type="Gene3D" id="3.30.70.660">
    <property type="entry name" value="Pseudouridine synthase I, catalytic domain, C-terminal subdomain"/>
    <property type="match status" value="1"/>
</dbReference>
<evidence type="ECO:0000256" key="5">
    <source>
        <dbReference type="PIRSR" id="PIRSR001430-1"/>
    </source>
</evidence>
<comment type="caution">
    <text evidence="9">The sequence shown here is derived from an EMBL/GenBank/DDBJ whole genome shotgun (WGS) entry which is preliminary data.</text>
</comment>
<evidence type="ECO:0000256" key="7">
    <source>
        <dbReference type="RuleBase" id="RU003792"/>
    </source>
</evidence>
<dbReference type="FunFam" id="3.30.70.580:FF:000001">
    <property type="entry name" value="tRNA pseudouridine synthase A"/>
    <property type="match status" value="1"/>
</dbReference>
<evidence type="ECO:0000256" key="6">
    <source>
        <dbReference type="PIRSR" id="PIRSR001430-2"/>
    </source>
</evidence>
<dbReference type="InterPro" id="IPR020094">
    <property type="entry name" value="TruA/RsuA/RluB/E/F_N"/>
</dbReference>